<feature type="transmembrane region" description="Helical" evidence="5">
    <location>
        <begin position="153"/>
        <end position="175"/>
    </location>
</feature>
<feature type="transmembrane region" description="Helical" evidence="5">
    <location>
        <begin position="68"/>
        <end position="90"/>
    </location>
</feature>
<evidence type="ECO:0000256" key="1">
    <source>
        <dbReference type="ARBA" id="ARBA00004141"/>
    </source>
</evidence>
<feature type="transmembrane region" description="Helical" evidence="5">
    <location>
        <begin position="240"/>
        <end position="257"/>
    </location>
</feature>
<feature type="region of interest" description="Disordered" evidence="6">
    <location>
        <begin position="266"/>
        <end position="287"/>
    </location>
</feature>
<keyword evidence="3 5" id="KW-1133">Transmembrane helix</keyword>
<dbReference type="Proteomes" id="UP000637628">
    <property type="component" value="Unassembled WGS sequence"/>
</dbReference>
<dbReference type="Pfam" id="PF01061">
    <property type="entry name" value="ABC2_membrane"/>
    <property type="match status" value="2"/>
</dbReference>
<name>A0ABQ3YRJ5_9ACTN</name>
<evidence type="ECO:0000256" key="3">
    <source>
        <dbReference type="ARBA" id="ARBA00022989"/>
    </source>
</evidence>
<feature type="domain" description="ABC transmembrane type-2" evidence="7">
    <location>
        <begin position="315"/>
        <end position="543"/>
    </location>
</feature>
<comment type="similarity">
    <text evidence="5">Belongs to the ABC-2 integral membrane protein family.</text>
</comment>
<dbReference type="PANTHER" id="PTHR43229">
    <property type="entry name" value="NODULATION PROTEIN J"/>
    <property type="match status" value="1"/>
</dbReference>
<feature type="transmembrane region" description="Helical" evidence="5">
    <location>
        <begin position="347"/>
        <end position="366"/>
    </location>
</feature>
<keyword evidence="2 5" id="KW-0812">Transmembrane</keyword>
<keyword evidence="4 5" id="KW-0472">Membrane</keyword>
<feature type="transmembrane region" description="Helical" evidence="5">
    <location>
        <begin position="459"/>
        <end position="479"/>
    </location>
</feature>
<keyword evidence="5" id="KW-1003">Cell membrane</keyword>
<comment type="subcellular location">
    <subcellularLocation>
        <location evidence="5">Cell membrane</location>
        <topology evidence="5">Multi-pass membrane protein</topology>
    </subcellularLocation>
    <subcellularLocation>
        <location evidence="1">Membrane</location>
        <topology evidence="1">Multi-pass membrane protein</topology>
    </subcellularLocation>
</comment>
<evidence type="ECO:0000259" key="7">
    <source>
        <dbReference type="PROSITE" id="PS51012"/>
    </source>
</evidence>
<organism evidence="8 9">
    <name type="scientific">Paractinoplanes durhamensis</name>
    <dbReference type="NCBI Taxonomy" id="113563"/>
    <lineage>
        <taxon>Bacteria</taxon>
        <taxon>Bacillati</taxon>
        <taxon>Actinomycetota</taxon>
        <taxon>Actinomycetes</taxon>
        <taxon>Micromonosporales</taxon>
        <taxon>Micromonosporaceae</taxon>
        <taxon>Paractinoplanes</taxon>
    </lineage>
</organism>
<evidence type="ECO:0000256" key="4">
    <source>
        <dbReference type="ARBA" id="ARBA00023136"/>
    </source>
</evidence>
<dbReference type="InterPro" id="IPR051784">
    <property type="entry name" value="Nod_factor_ABC_transporter"/>
</dbReference>
<dbReference type="RefSeq" id="WP_203725840.1">
    <property type="nucleotide sequence ID" value="NZ_BAAATX010000002.1"/>
</dbReference>
<gene>
    <name evidence="8" type="ORF">Adu01nite_15620</name>
</gene>
<reference evidence="8 9" key="1">
    <citation type="submission" date="2021-01" db="EMBL/GenBank/DDBJ databases">
        <title>Whole genome shotgun sequence of Actinoplanes durhamensis NBRC 14914.</title>
        <authorList>
            <person name="Komaki H."/>
            <person name="Tamura T."/>
        </authorList>
    </citation>
    <scope>NUCLEOTIDE SEQUENCE [LARGE SCALE GENOMIC DNA]</scope>
    <source>
        <strain evidence="8 9">NBRC 14914</strain>
    </source>
</reference>
<evidence type="ECO:0000313" key="9">
    <source>
        <dbReference type="Proteomes" id="UP000637628"/>
    </source>
</evidence>
<feature type="transmembrane region" description="Helical" evidence="5">
    <location>
        <begin position="111"/>
        <end position="141"/>
    </location>
</feature>
<keyword evidence="9" id="KW-1185">Reference proteome</keyword>
<feature type="transmembrane region" description="Helical" evidence="5">
    <location>
        <begin position="397"/>
        <end position="419"/>
    </location>
</feature>
<feature type="transmembrane region" description="Helical" evidence="5">
    <location>
        <begin position="315"/>
        <end position="335"/>
    </location>
</feature>
<accession>A0ABQ3YRJ5</accession>
<feature type="domain" description="ABC transmembrane type-2" evidence="7">
    <location>
        <begin position="36"/>
        <end position="263"/>
    </location>
</feature>
<protein>
    <recommendedName>
        <fullName evidence="5">Transport permease protein</fullName>
    </recommendedName>
</protein>
<feature type="transmembrane region" description="Helical" evidence="5">
    <location>
        <begin position="431"/>
        <end position="452"/>
    </location>
</feature>
<dbReference type="PROSITE" id="PS51012">
    <property type="entry name" value="ABC_TM2"/>
    <property type="match status" value="2"/>
</dbReference>
<dbReference type="InterPro" id="IPR013525">
    <property type="entry name" value="ABC2_TM"/>
</dbReference>
<dbReference type="EMBL" id="BOML01000013">
    <property type="protein sequence ID" value="GIE00212.1"/>
    <property type="molecule type" value="Genomic_DNA"/>
</dbReference>
<evidence type="ECO:0000256" key="6">
    <source>
        <dbReference type="SAM" id="MobiDB-lite"/>
    </source>
</evidence>
<feature type="transmembrane region" description="Helical" evidence="5">
    <location>
        <begin position="187"/>
        <end position="209"/>
    </location>
</feature>
<evidence type="ECO:0000313" key="8">
    <source>
        <dbReference type="EMBL" id="GIE00212.1"/>
    </source>
</evidence>
<evidence type="ECO:0000256" key="5">
    <source>
        <dbReference type="RuleBase" id="RU361157"/>
    </source>
</evidence>
<feature type="transmembrane region" description="Helical" evidence="5">
    <location>
        <begin position="36"/>
        <end position="56"/>
    </location>
</feature>
<sequence>MAIEVPAVVHPPASARIRTLPLLTRHALQAFVRNPAAVFFTLAFPLAFLVIVSTIVGNQEAENGVRVVQYLVSPFAVFGVASASFTILAADTAALRENGVLLRQRAAPLPAWTVVGARVGASVVISGMAVALLTAVGVLAYDVQVFWSKVPALLVTLTLGICCCASLGLALAACVRTARTVQAVAQAVLIPLAFISDVFIVGADLPRWLDVTGSVLPLKHFARAMSATFEPGAGSGFRPGHLAVLVAWTAAGIVIAGRRFGWEPRATSNPASTGAAPAPAPAHLSAPSDGSAPTAFVQVWGQIRYALLGLRREPLAVFFTVVFPGLLLVLFPAVFGDARVHGLAMAQYLFAGMLAYTAGVAGYVNLPEQVVAARSAGVLKRLRGTPLRMRWYLTGRISAALLTALAAATVLTTAAVGFLDVRVPLGHLPAVLVTLTTGVLCFTAVGLAVAALLPSARTLVAITLGTLMPLCFASEIFVVGDGPLPVPLTTVAALFPPRHLLQALLFATEPGASGTGFAWGHLAVLTAWALLGLLIVRLRLRPRNGDVA</sequence>
<dbReference type="InterPro" id="IPR047817">
    <property type="entry name" value="ABC2_TM_bact-type"/>
</dbReference>
<evidence type="ECO:0000256" key="2">
    <source>
        <dbReference type="ARBA" id="ARBA00022692"/>
    </source>
</evidence>
<comment type="caution">
    <text evidence="5">Lacks conserved residue(s) required for the propagation of feature annotation.</text>
</comment>
<comment type="caution">
    <text evidence="8">The sequence shown here is derived from an EMBL/GenBank/DDBJ whole genome shotgun (WGS) entry which is preliminary data.</text>
</comment>
<dbReference type="PANTHER" id="PTHR43229:SF2">
    <property type="entry name" value="NODULATION PROTEIN J"/>
    <property type="match status" value="1"/>
</dbReference>
<keyword evidence="5" id="KW-0813">Transport</keyword>
<feature type="transmembrane region" description="Helical" evidence="5">
    <location>
        <begin position="516"/>
        <end position="536"/>
    </location>
</feature>
<proteinExistence type="inferred from homology"/>